<dbReference type="Proteomes" id="UP000054498">
    <property type="component" value="Unassembled WGS sequence"/>
</dbReference>
<evidence type="ECO:0000313" key="1">
    <source>
        <dbReference type="EMBL" id="KIY91502.1"/>
    </source>
</evidence>
<reference evidence="1 2" key="1">
    <citation type="journal article" date="2013" name="BMC Genomics">
        <title>Reconstruction of the lipid metabolism for the microalga Monoraphidium neglectum from its genome sequence reveals characteristics suitable for biofuel production.</title>
        <authorList>
            <person name="Bogen C."/>
            <person name="Al-Dilaimi A."/>
            <person name="Albersmeier A."/>
            <person name="Wichmann J."/>
            <person name="Grundmann M."/>
            <person name="Rupp O."/>
            <person name="Lauersen K.J."/>
            <person name="Blifernez-Klassen O."/>
            <person name="Kalinowski J."/>
            <person name="Goesmann A."/>
            <person name="Mussgnug J.H."/>
            <person name="Kruse O."/>
        </authorList>
    </citation>
    <scope>NUCLEOTIDE SEQUENCE [LARGE SCALE GENOMIC DNA]</scope>
    <source>
        <strain evidence="1 2">SAG 48.87</strain>
    </source>
</reference>
<feature type="non-terminal residue" evidence="1">
    <location>
        <position position="67"/>
    </location>
</feature>
<dbReference type="GeneID" id="25734224"/>
<evidence type="ECO:0000313" key="2">
    <source>
        <dbReference type="Proteomes" id="UP000054498"/>
    </source>
</evidence>
<accession>A0A0D2IU42</accession>
<keyword evidence="2" id="KW-1185">Reference proteome</keyword>
<dbReference type="EMBL" id="KK106602">
    <property type="protein sequence ID" value="KIY91502.1"/>
    <property type="molecule type" value="Genomic_DNA"/>
</dbReference>
<organism evidence="1 2">
    <name type="scientific">Monoraphidium neglectum</name>
    <dbReference type="NCBI Taxonomy" id="145388"/>
    <lineage>
        <taxon>Eukaryota</taxon>
        <taxon>Viridiplantae</taxon>
        <taxon>Chlorophyta</taxon>
        <taxon>core chlorophytes</taxon>
        <taxon>Chlorophyceae</taxon>
        <taxon>CS clade</taxon>
        <taxon>Sphaeropleales</taxon>
        <taxon>Selenastraceae</taxon>
        <taxon>Monoraphidium</taxon>
    </lineage>
</organism>
<dbReference type="AlphaFoldDB" id="A0A0D2IU42"/>
<sequence length="67" mass="6771">APTRACCAALTTSHTQLSASLSGPFPSSTRHAAGCGALDGTERPRPRSAAMQRVVAACRSKTTAISA</sequence>
<gene>
    <name evidence="1" type="ORF">MNEG_16462</name>
</gene>
<name>A0A0D2IU42_9CHLO</name>
<feature type="non-terminal residue" evidence="1">
    <location>
        <position position="1"/>
    </location>
</feature>
<dbReference type="RefSeq" id="XP_013890522.1">
    <property type="nucleotide sequence ID" value="XM_014035068.1"/>
</dbReference>
<proteinExistence type="predicted"/>
<protein>
    <submittedName>
        <fullName evidence="1">Uncharacterized protein</fullName>
    </submittedName>
</protein>
<dbReference type="KEGG" id="mng:MNEG_16462"/>